<protein>
    <recommendedName>
        <fullName evidence="3">Calsyntenin-1</fullName>
    </recommendedName>
</protein>
<evidence type="ECO:0008006" key="3">
    <source>
        <dbReference type="Google" id="ProtNLM"/>
    </source>
</evidence>
<gene>
    <name evidence="1" type="ORF">ACAOBT_LOCUS3134</name>
</gene>
<reference evidence="1" key="1">
    <citation type="submission" date="2022-03" db="EMBL/GenBank/DDBJ databases">
        <authorList>
            <person name="Sayadi A."/>
        </authorList>
    </citation>
    <scope>NUCLEOTIDE SEQUENCE</scope>
</reference>
<evidence type="ECO:0000313" key="1">
    <source>
        <dbReference type="EMBL" id="CAH1959353.1"/>
    </source>
</evidence>
<evidence type="ECO:0000313" key="2">
    <source>
        <dbReference type="Proteomes" id="UP001152888"/>
    </source>
</evidence>
<dbReference type="Proteomes" id="UP001152888">
    <property type="component" value="Unassembled WGS sequence"/>
</dbReference>
<comment type="caution">
    <text evidence="1">The sequence shown here is derived from an EMBL/GenBank/DDBJ whole genome shotgun (WGS) entry which is preliminary data.</text>
</comment>
<proteinExistence type="predicted"/>
<name>A0A9P0NWH8_ACAOB</name>
<sequence>MYVIYFFVADVGAPALDIQDLTNGYHGIVKENETAVEVTPAIRAASHRPPACKFKIVNRHHGDAPFDVLLKPDGYAELRAKRLLNCEKRKNYKFDIAAVGCDGKQSISRVQQQQTASSQWQKWYHSDKDG</sequence>
<dbReference type="AlphaFoldDB" id="A0A9P0NWH8"/>
<dbReference type="EMBL" id="CAKOFQ010006681">
    <property type="protein sequence ID" value="CAH1959353.1"/>
    <property type="molecule type" value="Genomic_DNA"/>
</dbReference>
<accession>A0A9P0NWH8</accession>
<organism evidence="1 2">
    <name type="scientific">Acanthoscelides obtectus</name>
    <name type="common">Bean weevil</name>
    <name type="synonym">Bruchus obtectus</name>
    <dbReference type="NCBI Taxonomy" id="200917"/>
    <lineage>
        <taxon>Eukaryota</taxon>
        <taxon>Metazoa</taxon>
        <taxon>Ecdysozoa</taxon>
        <taxon>Arthropoda</taxon>
        <taxon>Hexapoda</taxon>
        <taxon>Insecta</taxon>
        <taxon>Pterygota</taxon>
        <taxon>Neoptera</taxon>
        <taxon>Endopterygota</taxon>
        <taxon>Coleoptera</taxon>
        <taxon>Polyphaga</taxon>
        <taxon>Cucujiformia</taxon>
        <taxon>Chrysomeloidea</taxon>
        <taxon>Chrysomelidae</taxon>
        <taxon>Bruchinae</taxon>
        <taxon>Bruchini</taxon>
        <taxon>Acanthoscelides</taxon>
    </lineage>
</organism>
<keyword evidence="2" id="KW-1185">Reference proteome</keyword>
<dbReference type="OrthoDB" id="10012272at2759"/>